<evidence type="ECO:0000256" key="4">
    <source>
        <dbReference type="ARBA" id="ARBA00023136"/>
    </source>
</evidence>
<dbReference type="EMBL" id="PYMA01000013">
    <property type="protein sequence ID" value="PSW18125.1"/>
    <property type="molecule type" value="Genomic_DNA"/>
</dbReference>
<comment type="caution">
    <text evidence="7">The sequence shown here is derived from an EMBL/GenBank/DDBJ whole genome shotgun (WGS) entry which is preliminary data.</text>
</comment>
<dbReference type="InterPro" id="IPR000620">
    <property type="entry name" value="EamA_dom"/>
</dbReference>
<evidence type="ECO:0000259" key="6">
    <source>
        <dbReference type="Pfam" id="PF00892"/>
    </source>
</evidence>
<dbReference type="GO" id="GO:0016020">
    <property type="term" value="C:membrane"/>
    <property type="evidence" value="ECO:0007669"/>
    <property type="project" value="UniProtKB-SubCell"/>
</dbReference>
<dbReference type="Pfam" id="PF00892">
    <property type="entry name" value="EamA"/>
    <property type="match status" value="2"/>
</dbReference>
<reference evidence="7 8" key="1">
    <citation type="submission" date="2018-01" db="EMBL/GenBank/DDBJ databases">
        <title>Whole genome sequencing of Histamine producing bacteria.</title>
        <authorList>
            <person name="Butler K."/>
        </authorList>
    </citation>
    <scope>NUCLEOTIDE SEQUENCE [LARGE SCALE GENOMIC DNA]</scope>
    <source>
        <strain evidence="7 8">DSM 100436</strain>
    </source>
</reference>
<dbReference type="InterPro" id="IPR037185">
    <property type="entry name" value="EmrE-like"/>
</dbReference>
<dbReference type="AlphaFoldDB" id="A0A2T3NPC7"/>
<feature type="transmembrane region" description="Helical" evidence="5">
    <location>
        <begin position="129"/>
        <end position="147"/>
    </location>
</feature>
<comment type="subcellular location">
    <subcellularLocation>
        <location evidence="1">Membrane</location>
        <topology evidence="1">Multi-pass membrane protein</topology>
    </subcellularLocation>
</comment>
<feature type="transmembrane region" description="Helical" evidence="5">
    <location>
        <begin position="75"/>
        <end position="97"/>
    </location>
</feature>
<evidence type="ECO:0000256" key="1">
    <source>
        <dbReference type="ARBA" id="ARBA00004141"/>
    </source>
</evidence>
<dbReference type="PANTHER" id="PTHR22911:SF6">
    <property type="entry name" value="SOLUTE CARRIER FAMILY 35 MEMBER G1"/>
    <property type="match status" value="1"/>
</dbReference>
<keyword evidence="2 5" id="KW-0812">Transmembrane</keyword>
<keyword evidence="8" id="KW-1185">Reference proteome</keyword>
<feature type="transmembrane region" description="Helical" evidence="5">
    <location>
        <begin position="153"/>
        <end position="172"/>
    </location>
</feature>
<feature type="transmembrane region" description="Helical" evidence="5">
    <location>
        <begin position="266"/>
        <end position="285"/>
    </location>
</feature>
<evidence type="ECO:0000256" key="3">
    <source>
        <dbReference type="ARBA" id="ARBA00022989"/>
    </source>
</evidence>
<feature type="domain" description="EamA" evidence="6">
    <location>
        <begin position="12"/>
        <end position="143"/>
    </location>
</feature>
<evidence type="ECO:0000256" key="2">
    <source>
        <dbReference type="ARBA" id="ARBA00022692"/>
    </source>
</evidence>
<dbReference type="PANTHER" id="PTHR22911">
    <property type="entry name" value="ACYL-MALONYL CONDENSING ENZYME-RELATED"/>
    <property type="match status" value="1"/>
</dbReference>
<feature type="transmembrane region" description="Helical" evidence="5">
    <location>
        <begin position="43"/>
        <end position="63"/>
    </location>
</feature>
<dbReference type="OrthoDB" id="148351at2"/>
<keyword evidence="3 5" id="KW-1133">Transmembrane helix</keyword>
<feature type="transmembrane region" description="Helical" evidence="5">
    <location>
        <begin position="240"/>
        <end position="260"/>
    </location>
</feature>
<accession>A0A2T3NPC7</accession>
<evidence type="ECO:0000313" key="7">
    <source>
        <dbReference type="EMBL" id="PSW18125.1"/>
    </source>
</evidence>
<feature type="transmembrane region" description="Helical" evidence="5">
    <location>
        <begin position="208"/>
        <end position="228"/>
    </location>
</feature>
<feature type="transmembrane region" description="Helical" evidence="5">
    <location>
        <begin position="103"/>
        <end position="120"/>
    </location>
</feature>
<proteinExistence type="predicted"/>
<protein>
    <submittedName>
        <fullName evidence="7">EamA/RhaT family transporter</fullName>
    </submittedName>
</protein>
<evidence type="ECO:0000313" key="8">
    <source>
        <dbReference type="Proteomes" id="UP000241771"/>
    </source>
</evidence>
<organism evidence="7 8">
    <name type="scientific">Photobacterium sanctipauli</name>
    <dbReference type="NCBI Taxonomy" id="1342794"/>
    <lineage>
        <taxon>Bacteria</taxon>
        <taxon>Pseudomonadati</taxon>
        <taxon>Pseudomonadota</taxon>
        <taxon>Gammaproteobacteria</taxon>
        <taxon>Vibrionales</taxon>
        <taxon>Vibrionaceae</taxon>
        <taxon>Photobacterium</taxon>
    </lineage>
</organism>
<feature type="transmembrane region" description="Helical" evidence="5">
    <location>
        <begin position="12"/>
        <end position="31"/>
    </location>
</feature>
<dbReference type="Proteomes" id="UP000241771">
    <property type="component" value="Unassembled WGS sequence"/>
</dbReference>
<feature type="transmembrane region" description="Helical" evidence="5">
    <location>
        <begin position="184"/>
        <end position="202"/>
    </location>
</feature>
<keyword evidence="4 5" id="KW-0472">Membrane</keyword>
<name>A0A2T3NPC7_9GAMM</name>
<feature type="domain" description="EamA" evidence="6">
    <location>
        <begin position="154"/>
        <end position="281"/>
    </location>
</feature>
<sequence>MAMFDAIPNYLKGILLALVSTGLFVVVGVLVRMLSSTIDTFQILLFRQVVFLAILMPAIKANIPVLLKPKKVKLHLLRITGAFFALYLGFVTVSNIPLADAKAIGFLQVLFVALISRMCLSEAVSASRWFTILVGFLGVMLIVQPNFADASFFYIVLGALGALGAATAVVCVRKVAQTEPRITLLAYQAIFVGLLALIPSLYSWQWPTFNELCLLILVGAISSVAQWFGVSAYKWGEANVIANVEYISILYSIALGYLLFAEIPNSIAFLGAAVLISSVAIPYLYKAIRPNARADN</sequence>
<evidence type="ECO:0000256" key="5">
    <source>
        <dbReference type="SAM" id="Phobius"/>
    </source>
</evidence>
<gene>
    <name evidence="7" type="ORF">C9I98_18620</name>
</gene>
<dbReference type="SUPFAM" id="SSF103481">
    <property type="entry name" value="Multidrug resistance efflux transporter EmrE"/>
    <property type="match status" value="2"/>
</dbReference>